<comment type="caution">
    <text evidence="1">The sequence shown here is derived from an EMBL/GenBank/DDBJ whole genome shotgun (WGS) entry which is preliminary data.</text>
</comment>
<sequence length="187" mass="21068">MIQKISAEDLKKMQDREGLVLQGCGGDLREWEDGIHQMLAEEKILQNGAHFKEIYAFEHEGCTNLLFMMDGIELDTGRLALWRLRTHAQFGGTWLSDYLPNRLGVEENVQNGKPDCPLIGANGNIFNLMGIAARTLAENDQNDEAKEMCRRVIQCGSYDAALGVIGEYVNIVSIDEWDEPELNGMEY</sequence>
<gene>
    <name evidence="1" type="ORF">TQ39_19530</name>
</gene>
<dbReference type="EMBL" id="JXXK01000068">
    <property type="protein sequence ID" value="KJF38193.1"/>
    <property type="molecule type" value="Genomic_DNA"/>
</dbReference>
<evidence type="ECO:0000313" key="2">
    <source>
        <dbReference type="Proteomes" id="UP000032483"/>
    </source>
</evidence>
<evidence type="ECO:0000313" key="1">
    <source>
        <dbReference type="EMBL" id="KJF38193.1"/>
    </source>
</evidence>
<dbReference type="GeneID" id="42858716"/>
<dbReference type="AlphaFoldDB" id="A0A0D8IXE0"/>
<accession>A0A0D8IXE0</accession>
<reference evidence="1" key="1">
    <citation type="submission" date="2015-02" db="EMBL/GenBank/DDBJ databases">
        <title>A novel member of the family Ruminococcaceae isolated from human feces.</title>
        <authorList>
            <person name="Shkoporov A.N."/>
            <person name="Chaplin A.V."/>
            <person name="Motuzova O.V."/>
            <person name="Kafarskaia L.I."/>
            <person name="Khokhlova E.V."/>
            <person name="Efimov B.A."/>
        </authorList>
    </citation>
    <scope>NUCLEOTIDE SEQUENCE [LARGE SCALE GENOMIC DNA]</scope>
    <source>
        <strain evidence="1">585-1</strain>
    </source>
</reference>
<dbReference type="PATRIC" id="fig|1550024.3.peg.4489"/>
<proteinExistence type="predicted"/>
<protein>
    <submittedName>
        <fullName evidence="1">Uncharacterized protein</fullName>
    </submittedName>
</protein>
<keyword evidence="2" id="KW-1185">Reference proteome</keyword>
<name>A0A0D8IXE0_9FIRM</name>
<dbReference type="Proteomes" id="UP000032483">
    <property type="component" value="Unassembled WGS sequence"/>
</dbReference>
<organism evidence="1 2">
    <name type="scientific">Ruthenibacterium lactatiformans</name>
    <dbReference type="NCBI Taxonomy" id="1550024"/>
    <lineage>
        <taxon>Bacteria</taxon>
        <taxon>Bacillati</taxon>
        <taxon>Bacillota</taxon>
        <taxon>Clostridia</taxon>
        <taxon>Eubacteriales</taxon>
        <taxon>Oscillospiraceae</taxon>
        <taxon>Ruthenibacterium</taxon>
    </lineage>
</organism>
<dbReference type="RefSeq" id="WP_208490215.1">
    <property type="nucleotide sequence ID" value="NZ_JAFHCL010000040.1"/>
</dbReference>